<sequence>MNDILVVEIENAMSETLEWLEYIDCLLFQDDKPGNDARIFLLRNALDGLRGSIHAKD</sequence>
<evidence type="ECO:0000313" key="1">
    <source>
        <dbReference type="EMBL" id="KKM18599.1"/>
    </source>
</evidence>
<dbReference type="EMBL" id="LAZR01014186">
    <property type="protein sequence ID" value="KKM18599.1"/>
    <property type="molecule type" value="Genomic_DNA"/>
</dbReference>
<comment type="caution">
    <text evidence="1">The sequence shown here is derived from an EMBL/GenBank/DDBJ whole genome shotgun (WGS) entry which is preliminary data.</text>
</comment>
<proteinExistence type="predicted"/>
<dbReference type="AlphaFoldDB" id="A0A0F9IFV1"/>
<protein>
    <submittedName>
        <fullName evidence="1">Uncharacterized protein</fullName>
    </submittedName>
</protein>
<reference evidence="1" key="1">
    <citation type="journal article" date="2015" name="Nature">
        <title>Complex archaea that bridge the gap between prokaryotes and eukaryotes.</title>
        <authorList>
            <person name="Spang A."/>
            <person name="Saw J.H."/>
            <person name="Jorgensen S.L."/>
            <person name="Zaremba-Niedzwiedzka K."/>
            <person name="Martijn J."/>
            <person name="Lind A.E."/>
            <person name="van Eijk R."/>
            <person name="Schleper C."/>
            <person name="Guy L."/>
            <person name="Ettema T.J."/>
        </authorList>
    </citation>
    <scope>NUCLEOTIDE SEQUENCE</scope>
</reference>
<name>A0A0F9IFV1_9ZZZZ</name>
<accession>A0A0F9IFV1</accession>
<gene>
    <name evidence="1" type="ORF">LCGC14_1664040</name>
</gene>
<organism evidence="1">
    <name type="scientific">marine sediment metagenome</name>
    <dbReference type="NCBI Taxonomy" id="412755"/>
    <lineage>
        <taxon>unclassified sequences</taxon>
        <taxon>metagenomes</taxon>
        <taxon>ecological metagenomes</taxon>
    </lineage>
</organism>